<organism evidence="3 4">
    <name type="scientific">Curtobacterium citri</name>
    <dbReference type="NCBI Taxonomy" id="3055139"/>
    <lineage>
        <taxon>Bacteria</taxon>
        <taxon>Bacillati</taxon>
        <taxon>Actinomycetota</taxon>
        <taxon>Actinomycetes</taxon>
        <taxon>Micrococcales</taxon>
        <taxon>Microbacteriaceae</taxon>
        <taxon>Curtobacterium</taxon>
    </lineage>
</organism>
<reference evidence="3 4" key="1">
    <citation type="submission" date="2023-06" db="EMBL/GenBank/DDBJ databases">
        <authorList>
            <person name="Feng G."/>
            <person name="Li J."/>
            <person name="Zhu H."/>
        </authorList>
    </citation>
    <scope>NUCLEOTIDE SEQUENCE [LARGE SCALE GENOMIC DNA]</scope>
    <source>
        <strain evidence="3 4">RHCKG23</strain>
    </source>
</reference>
<evidence type="ECO:0000313" key="4">
    <source>
        <dbReference type="Proteomes" id="UP001237823"/>
    </source>
</evidence>
<proteinExistence type="predicted"/>
<feature type="region of interest" description="Disordered" evidence="1">
    <location>
        <begin position="90"/>
        <end position="118"/>
    </location>
</feature>
<gene>
    <name evidence="3" type="ORF">QUG92_16240</name>
</gene>
<dbReference type="EMBL" id="JAUCML010000014">
    <property type="protein sequence ID" value="MDM7886661.1"/>
    <property type="molecule type" value="Genomic_DNA"/>
</dbReference>
<name>A0ABT7TAP9_9MICO</name>
<feature type="transmembrane region" description="Helical" evidence="2">
    <location>
        <begin position="43"/>
        <end position="61"/>
    </location>
</feature>
<keyword evidence="4" id="KW-1185">Reference proteome</keyword>
<evidence type="ECO:0000313" key="3">
    <source>
        <dbReference type="EMBL" id="MDM7886661.1"/>
    </source>
</evidence>
<comment type="caution">
    <text evidence="3">The sequence shown here is derived from an EMBL/GenBank/DDBJ whole genome shotgun (WGS) entry which is preliminary data.</text>
</comment>
<dbReference type="Proteomes" id="UP001237823">
    <property type="component" value="Unassembled WGS sequence"/>
</dbReference>
<protein>
    <submittedName>
        <fullName evidence="3">Uncharacterized protein</fullName>
    </submittedName>
</protein>
<evidence type="ECO:0000256" key="1">
    <source>
        <dbReference type="SAM" id="MobiDB-lite"/>
    </source>
</evidence>
<keyword evidence="2" id="KW-1133">Transmembrane helix</keyword>
<accession>A0ABT7TAP9</accession>
<evidence type="ECO:0000256" key="2">
    <source>
        <dbReference type="SAM" id="Phobius"/>
    </source>
</evidence>
<dbReference type="RefSeq" id="WP_289459982.1">
    <property type="nucleotide sequence ID" value="NZ_JAUCML010000014.1"/>
</dbReference>
<sequence>MAQRAPRRPTARIEEAIGFAGTFGLLFLGVTVACEVTGRPALGWALVLLVCVVAVVALDRWRVAVLRRHAAATGVVDGIGAAGPALGRVGPRAVGGPGDGRGATPTGRPAEVRRDGDG</sequence>
<dbReference type="PROSITE" id="PS51257">
    <property type="entry name" value="PROKAR_LIPOPROTEIN"/>
    <property type="match status" value="1"/>
</dbReference>
<keyword evidence="2" id="KW-0472">Membrane</keyword>
<keyword evidence="2" id="KW-0812">Transmembrane</keyword>